<sequence length="364" mass="40347">MEGRGEGWRGDGEAVGTPGERRASARRFEGTKAAPSTTKAPQASKIVKRSFQGSRPEIKTQSSRVIVAVYACGVDVEKGPIRQQLWNAPPCDNVESWFGAQSRMIPDLVLGEVFGRFITVVGDLFFWITVQKLVETEGPFETFQPCYIIACVEPLYPSPEEQRKDTCACSHHHYSRTYTCSIRPPCARGCPGADLHSHQEPIRTKPPRLTLHQHSGIFQCPNRKASSSDAVIRSVGPLTPLLSVAPVVRLPSSMVYLYLLEYHLDLPLFLAVPQPVKVDRITEDSSKQRMTEVRDEYVADGLTNMQPHCEDLISRLTDAIRGLAVPRAEEALISTFDGCHATSSLLPNSHLQRSTPASISHFKQ</sequence>
<protein>
    <submittedName>
        <fullName evidence="2">Uncharacterized protein</fullName>
    </submittedName>
</protein>
<dbReference type="Proteomes" id="UP001235939">
    <property type="component" value="Chromosome 02"/>
</dbReference>
<evidence type="ECO:0000313" key="3">
    <source>
        <dbReference type="Proteomes" id="UP001235939"/>
    </source>
</evidence>
<keyword evidence="3" id="KW-1185">Reference proteome</keyword>
<reference evidence="2 3" key="1">
    <citation type="submission" date="2022-01" db="EMBL/GenBank/DDBJ databases">
        <title>A chromosomal length assembly of Cordylochernes scorpioides.</title>
        <authorList>
            <person name="Zeh D."/>
            <person name="Zeh J."/>
        </authorList>
    </citation>
    <scope>NUCLEOTIDE SEQUENCE [LARGE SCALE GENOMIC DNA]</scope>
    <source>
        <strain evidence="2">IN4F17</strain>
        <tissue evidence="2">Whole Body</tissue>
    </source>
</reference>
<accession>A0ABY6K339</accession>
<gene>
    <name evidence="2" type="ORF">LAZ67_2002719</name>
</gene>
<feature type="compositionally biased region" description="Basic and acidic residues" evidence="1">
    <location>
        <begin position="1"/>
        <end position="12"/>
    </location>
</feature>
<name>A0ABY6K339_9ARAC</name>
<evidence type="ECO:0000313" key="2">
    <source>
        <dbReference type="EMBL" id="UYV62980.1"/>
    </source>
</evidence>
<organism evidence="2 3">
    <name type="scientific">Cordylochernes scorpioides</name>
    <dbReference type="NCBI Taxonomy" id="51811"/>
    <lineage>
        <taxon>Eukaryota</taxon>
        <taxon>Metazoa</taxon>
        <taxon>Ecdysozoa</taxon>
        <taxon>Arthropoda</taxon>
        <taxon>Chelicerata</taxon>
        <taxon>Arachnida</taxon>
        <taxon>Pseudoscorpiones</taxon>
        <taxon>Cheliferoidea</taxon>
        <taxon>Chernetidae</taxon>
        <taxon>Cordylochernes</taxon>
    </lineage>
</organism>
<feature type="region of interest" description="Disordered" evidence="1">
    <location>
        <begin position="1"/>
        <end position="55"/>
    </location>
</feature>
<dbReference type="EMBL" id="CP092864">
    <property type="protein sequence ID" value="UYV62980.1"/>
    <property type="molecule type" value="Genomic_DNA"/>
</dbReference>
<evidence type="ECO:0000256" key="1">
    <source>
        <dbReference type="SAM" id="MobiDB-lite"/>
    </source>
</evidence>
<feature type="compositionally biased region" description="Basic and acidic residues" evidence="1">
    <location>
        <begin position="19"/>
        <end position="30"/>
    </location>
</feature>
<proteinExistence type="predicted"/>